<name>A0ACD3ASW6_9AGAR</name>
<proteinExistence type="predicted"/>
<protein>
    <submittedName>
        <fullName evidence="1">Uncharacterized protein</fullName>
    </submittedName>
</protein>
<sequence>MPLDFHSLRSSLRHNSSMRSTSTSVSNTPTNNASASQDPSTPAHKSDLIFLNIDTVVFHGCPTQGHQPKFFFKVRQNGELEGVTKKKFRSEPALANADKDVEWKINREIAVSGTEIFLMFYRKRSLKSDVVIDKVDLLHTTISLTRENLIKHQAFTLDTELKQKVTIRLKPESINQLLEKIAAPASVVASLKKTQNTVDIIMKIADSLSELNPIAKVVVGLVSGAYDKLKDQKVCYGEVGDLLEKMSNMYPYIERAKDLWMFKNLQGVIKKLLDLYKETLAVINGHKLLSGHQQLFRFMFSSTQKDTYKSLADRFDALSNEFDLCLQTDWAARYQKDVVDTSLLPLQKVRFTEPDGCDPGTREEALQTISEWMSGSAKSRIFWLLGEEGMGKSTVAVTVFRDVRDNQKESRGALSYYTFSPASQNVAQNNPLNFLPTVCYQLCRHYMNYGMLVSRHLDTQPFFLTSTGHLETQFITLFCVPLEQLVKRYGAPDKPWILIIDGLDQCGPTMDRDVRAEIISYLLVLQEQWSWFKIVLTSRENPGTDWFNRVFNSSMVQSYKLTLENSQEDVRRYLEQRLPNILSSSGHPGANDEDQVRVIITRLTQNCKGNLKEAHRICEYLKKSLDIERGLFRMMNPGREPPEINLLGPHKPNVDWMKNFTH</sequence>
<accession>A0ACD3ASW6</accession>
<reference evidence="1 2" key="1">
    <citation type="journal article" date="2019" name="Nat. Ecol. Evol.">
        <title>Megaphylogeny resolves global patterns of mushroom evolution.</title>
        <authorList>
            <person name="Varga T."/>
            <person name="Krizsan K."/>
            <person name="Foldi C."/>
            <person name="Dima B."/>
            <person name="Sanchez-Garcia M."/>
            <person name="Sanchez-Ramirez S."/>
            <person name="Szollosi G.J."/>
            <person name="Szarkandi J.G."/>
            <person name="Papp V."/>
            <person name="Albert L."/>
            <person name="Andreopoulos W."/>
            <person name="Angelini C."/>
            <person name="Antonin V."/>
            <person name="Barry K.W."/>
            <person name="Bougher N.L."/>
            <person name="Buchanan P."/>
            <person name="Buyck B."/>
            <person name="Bense V."/>
            <person name="Catcheside P."/>
            <person name="Chovatia M."/>
            <person name="Cooper J."/>
            <person name="Damon W."/>
            <person name="Desjardin D."/>
            <person name="Finy P."/>
            <person name="Geml J."/>
            <person name="Haridas S."/>
            <person name="Hughes K."/>
            <person name="Justo A."/>
            <person name="Karasinski D."/>
            <person name="Kautmanova I."/>
            <person name="Kiss B."/>
            <person name="Kocsube S."/>
            <person name="Kotiranta H."/>
            <person name="LaButti K.M."/>
            <person name="Lechner B.E."/>
            <person name="Liimatainen K."/>
            <person name="Lipzen A."/>
            <person name="Lukacs Z."/>
            <person name="Mihaltcheva S."/>
            <person name="Morgado L.N."/>
            <person name="Niskanen T."/>
            <person name="Noordeloos M.E."/>
            <person name="Ohm R.A."/>
            <person name="Ortiz-Santana B."/>
            <person name="Ovrebo C."/>
            <person name="Racz N."/>
            <person name="Riley R."/>
            <person name="Savchenko A."/>
            <person name="Shiryaev A."/>
            <person name="Soop K."/>
            <person name="Spirin V."/>
            <person name="Szebenyi C."/>
            <person name="Tomsovsky M."/>
            <person name="Tulloss R.E."/>
            <person name="Uehling J."/>
            <person name="Grigoriev I.V."/>
            <person name="Vagvolgyi C."/>
            <person name="Papp T."/>
            <person name="Martin F.M."/>
            <person name="Miettinen O."/>
            <person name="Hibbett D.S."/>
            <person name="Nagy L.G."/>
        </authorList>
    </citation>
    <scope>NUCLEOTIDE SEQUENCE [LARGE SCALE GENOMIC DNA]</scope>
    <source>
        <strain evidence="1 2">NL-1719</strain>
    </source>
</reference>
<dbReference type="EMBL" id="ML208338">
    <property type="protein sequence ID" value="TFK69048.1"/>
    <property type="molecule type" value="Genomic_DNA"/>
</dbReference>
<dbReference type="Proteomes" id="UP000308600">
    <property type="component" value="Unassembled WGS sequence"/>
</dbReference>
<evidence type="ECO:0000313" key="1">
    <source>
        <dbReference type="EMBL" id="TFK69048.1"/>
    </source>
</evidence>
<keyword evidence="2" id="KW-1185">Reference proteome</keyword>
<organism evidence="1 2">
    <name type="scientific">Pluteus cervinus</name>
    <dbReference type="NCBI Taxonomy" id="181527"/>
    <lineage>
        <taxon>Eukaryota</taxon>
        <taxon>Fungi</taxon>
        <taxon>Dikarya</taxon>
        <taxon>Basidiomycota</taxon>
        <taxon>Agaricomycotina</taxon>
        <taxon>Agaricomycetes</taxon>
        <taxon>Agaricomycetidae</taxon>
        <taxon>Agaricales</taxon>
        <taxon>Pluteineae</taxon>
        <taxon>Pluteaceae</taxon>
        <taxon>Pluteus</taxon>
    </lineage>
</organism>
<evidence type="ECO:0000313" key="2">
    <source>
        <dbReference type="Proteomes" id="UP000308600"/>
    </source>
</evidence>
<gene>
    <name evidence="1" type="ORF">BDN72DRAFT_959814</name>
</gene>